<dbReference type="Gene3D" id="1.10.1370.10">
    <property type="entry name" value="Neurolysin, domain 3"/>
    <property type="match status" value="1"/>
</dbReference>
<evidence type="ECO:0000313" key="10">
    <source>
        <dbReference type="Proteomes" id="UP000094336"/>
    </source>
</evidence>
<comment type="similarity">
    <text evidence="1 7">Belongs to the peptidase M3 family.</text>
</comment>
<dbReference type="OrthoDB" id="534666at2759"/>
<dbReference type="Proteomes" id="UP000094336">
    <property type="component" value="Unassembled WGS sequence"/>
</dbReference>
<evidence type="ECO:0000256" key="4">
    <source>
        <dbReference type="ARBA" id="ARBA00022801"/>
    </source>
</evidence>
<reference evidence="10" key="1">
    <citation type="submission" date="2016-05" db="EMBL/GenBank/DDBJ databases">
        <title>Comparative genomics of biotechnologically important yeasts.</title>
        <authorList>
            <consortium name="DOE Joint Genome Institute"/>
            <person name="Riley R."/>
            <person name="Haridas S."/>
            <person name="Wolfe K.H."/>
            <person name="Lopes M.R."/>
            <person name="Hittinger C.T."/>
            <person name="Goker M."/>
            <person name="Salamov A."/>
            <person name="Wisecaver J."/>
            <person name="Long T.M."/>
            <person name="Aerts A.L."/>
            <person name="Barry K."/>
            <person name="Choi C."/>
            <person name="Clum A."/>
            <person name="Coughlan A.Y."/>
            <person name="Deshpande S."/>
            <person name="Douglass A.P."/>
            <person name="Hanson S.J."/>
            <person name="Klenk H.-P."/>
            <person name="Labutti K."/>
            <person name="Lapidus A."/>
            <person name="Lindquist E."/>
            <person name="Lipzen A."/>
            <person name="Meier-Kolthoff J.P."/>
            <person name="Ohm R.A."/>
            <person name="Otillar R.P."/>
            <person name="Pangilinan J."/>
            <person name="Peng Y."/>
            <person name="Rokas A."/>
            <person name="Rosa C.A."/>
            <person name="Scheuner C."/>
            <person name="Sibirny A.A."/>
            <person name="Slot J.C."/>
            <person name="Stielow J.B."/>
            <person name="Sun H."/>
            <person name="Kurtzman C.P."/>
            <person name="Blackwell M."/>
            <person name="Grigoriev I.V."/>
            <person name="Jeffries T.W."/>
        </authorList>
    </citation>
    <scope>NUCLEOTIDE SEQUENCE [LARGE SCALE GENOMIC DNA]</scope>
    <source>
        <strain evidence="10">NRRL Y-12698</strain>
    </source>
</reference>
<dbReference type="GeneID" id="30145241"/>
<keyword evidence="4 7" id="KW-0378">Hydrolase</keyword>
<dbReference type="STRING" id="984486.A0A1E3QZ54"/>
<keyword evidence="2 7" id="KW-0645">Protease</keyword>
<dbReference type="EMBL" id="KV454426">
    <property type="protein sequence ID" value="ODQ82362.1"/>
    <property type="molecule type" value="Genomic_DNA"/>
</dbReference>
<keyword evidence="6 7" id="KW-0482">Metalloprotease</keyword>
<dbReference type="GO" id="GO:0005758">
    <property type="term" value="C:mitochondrial intermembrane space"/>
    <property type="evidence" value="ECO:0007669"/>
    <property type="project" value="TreeGrafter"/>
</dbReference>
<dbReference type="Gene3D" id="1.20.1050.40">
    <property type="entry name" value="Endopeptidase. Chain P, domain 1"/>
    <property type="match status" value="1"/>
</dbReference>
<keyword evidence="3 7" id="KW-0479">Metal-binding</keyword>
<evidence type="ECO:0000256" key="6">
    <source>
        <dbReference type="ARBA" id="ARBA00023049"/>
    </source>
</evidence>
<dbReference type="InterPro" id="IPR024077">
    <property type="entry name" value="Neurolysin/TOP_dom2"/>
</dbReference>
<dbReference type="InterPro" id="IPR024079">
    <property type="entry name" value="MetalloPept_cat_dom_sf"/>
</dbReference>
<dbReference type="Gene3D" id="3.40.390.10">
    <property type="entry name" value="Collagenase (Catalytic Domain)"/>
    <property type="match status" value="1"/>
</dbReference>
<evidence type="ECO:0000256" key="3">
    <source>
        <dbReference type="ARBA" id="ARBA00022723"/>
    </source>
</evidence>
<gene>
    <name evidence="9" type="ORF">BABINDRAFT_158975</name>
</gene>
<evidence type="ECO:0000256" key="5">
    <source>
        <dbReference type="ARBA" id="ARBA00022833"/>
    </source>
</evidence>
<sequence length="656" mass="74318">MDQIIAAGKQLDDEIAAISAPTLESVITPAILLENTQSGPINQLTFYQHVATDKALRDASTDATKSIQDFSIESSSRVDVYKVWEKLSQDEAILAEIEAQPELPRYLRKVMTGFKRDGLALPDSKREQVKELNKKLADLSLNFSKNNNEEVGFLLFSREELEGVPADALAQFKEVDGQLKMTFKYPDILPVLKYAKHEETRKRVFVANQNKVPANSAILVEIVKLRTQLALTLGYDTYANYVLEERLAKRQDTVLEFLDDLKQKLQPLGAHEYAALLALKNADLRERGLPTAAEYYIWDNSFYDNLMIEQNYQVDHQKISEYFPIESVVPKILHFYETLFQLKFEEVTKDKSVWHEEVIQFAAWKLDNETPEFVGWLYMDLHPRDGKYSHAANFGLYPGYQRADGNRSYPATALVCNFSKPAQDKPSLLKHSEVETLLHEVGHGIHNLVGETALARFHGTKVARDFVEAPSQMLEYWTWSPAELKSLSQHYKTGEPIDDALIRALVATKHVNGAMFNLRQLHFALFDMTLHTVKSNAEADALDFDALWNDLREEISLVKNGGEVTHGYGTFGHIGGSGYAAGYYGYLYSQVFAADIYYTLFKADPMNVVNGLRYRDIILKRGGSNDEMDNLVELLKRQPTSEAFLTELGVATKSNL</sequence>
<organism evidence="9 10">
    <name type="scientific">Babjeviella inositovora NRRL Y-12698</name>
    <dbReference type="NCBI Taxonomy" id="984486"/>
    <lineage>
        <taxon>Eukaryota</taxon>
        <taxon>Fungi</taxon>
        <taxon>Dikarya</taxon>
        <taxon>Ascomycota</taxon>
        <taxon>Saccharomycotina</taxon>
        <taxon>Pichiomycetes</taxon>
        <taxon>Serinales incertae sedis</taxon>
        <taxon>Babjeviella</taxon>
    </lineage>
</organism>
<name>A0A1E3QZ54_9ASCO</name>
<feature type="domain" description="Peptidase M3A/M3B catalytic" evidence="8">
    <location>
        <begin position="191"/>
        <end position="649"/>
    </location>
</feature>
<dbReference type="CDD" id="cd06455">
    <property type="entry name" value="M3A_TOP"/>
    <property type="match status" value="1"/>
</dbReference>
<evidence type="ECO:0000256" key="2">
    <source>
        <dbReference type="ARBA" id="ARBA00022670"/>
    </source>
</evidence>
<accession>A0A1E3QZ54</accession>
<dbReference type="GO" id="GO:0006518">
    <property type="term" value="P:peptide metabolic process"/>
    <property type="evidence" value="ECO:0007669"/>
    <property type="project" value="TreeGrafter"/>
</dbReference>
<dbReference type="PANTHER" id="PTHR11804:SF84">
    <property type="entry name" value="SACCHAROLYSIN"/>
    <property type="match status" value="1"/>
</dbReference>
<dbReference type="SUPFAM" id="SSF55486">
    <property type="entry name" value="Metalloproteases ('zincins'), catalytic domain"/>
    <property type="match status" value="1"/>
</dbReference>
<dbReference type="Pfam" id="PF01432">
    <property type="entry name" value="Peptidase_M3"/>
    <property type="match status" value="1"/>
</dbReference>
<evidence type="ECO:0000256" key="7">
    <source>
        <dbReference type="RuleBase" id="RU003435"/>
    </source>
</evidence>
<dbReference type="RefSeq" id="XP_018987690.1">
    <property type="nucleotide sequence ID" value="XM_019127388.1"/>
</dbReference>
<comment type="cofactor">
    <cofactor evidence="7">
        <name>Zn(2+)</name>
        <dbReference type="ChEBI" id="CHEBI:29105"/>
    </cofactor>
    <text evidence="7">Binds 1 zinc ion.</text>
</comment>
<keyword evidence="10" id="KW-1185">Reference proteome</keyword>
<evidence type="ECO:0000313" key="9">
    <source>
        <dbReference type="EMBL" id="ODQ82362.1"/>
    </source>
</evidence>
<dbReference type="InterPro" id="IPR001567">
    <property type="entry name" value="Pept_M3A_M3B_dom"/>
</dbReference>
<dbReference type="GO" id="GO:0006508">
    <property type="term" value="P:proteolysis"/>
    <property type="evidence" value="ECO:0007669"/>
    <property type="project" value="UniProtKB-KW"/>
</dbReference>
<dbReference type="InterPro" id="IPR045090">
    <property type="entry name" value="Pept_M3A_M3B"/>
</dbReference>
<keyword evidence="5 7" id="KW-0862">Zinc</keyword>
<dbReference type="FunFam" id="3.40.390.10:FF:000006">
    <property type="entry name" value="Thimet oligopeptidase 1"/>
    <property type="match status" value="1"/>
</dbReference>
<dbReference type="PANTHER" id="PTHR11804">
    <property type="entry name" value="PROTEASE M3 THIMET OLIGOPEPTIDASE-RELATED"/>
    <property type="match status" value="1"/>
</dbReference>
<dbReference type="AlphaFoldDB" id="A0A1E3QZ54"/>
<dbReference type="GO" id="GO:0004222">
    <property type="term" value="F:metalloendopeptidase activity"/>
    <property type="evidence" value="ECO:0007669"/>
    <property type="project" value="InterPro"/>
</dbReference>
<dbReference type="InterPro" id="IPR024080">
    <property type="entry name" value="Neurolysin/TOP_N"/>
</dbReference>
<dbReference type="GO" id="GO:0046872">
    <property type="term" value="F:metal ion binding"/>
    <property type="evidence" value="ECO:0007669"/>
    <property type="project" value="UniProtKB-UniRule"/>
</dbReference>
<protein>
    <recommendedName>
        <fullName evidence="8">Peptidase M3A/M3B catalytic domain-containing protein</fullName>
    </recommendedName>
</protein>
<proteinExistence type="inferred from homology"/>
<evidence type="ECO:0000256" key="1">
    <source>
        <dbReference type="ARBA" id="ARBA00006040"/>
    </source>
</evidence>
<evidence type="ECO:0000259" key="8">
    <source>
        <dbReference type="Pfam" id="PF01432"/>
    </source>
</evidence>